<name>A0A0M4LFB2_9GAMM</name>
<dbReference type="KEGG" id="tsn:W908_00535"/>
<protein>
    <submittedName>
        <fullName evidence="1">Uncharacterized protein</fullName>
    </submittedName>
</protein>
<gene>
    <name evidence="1" type="ORF">W908_00535</name>
</gene>
<dbReference type="RefSeq" id="WP_053819517.1">
    <property type="nucleotide sequence ID" value="NZ_CP006911.1"/>
</dbReference>
<dbReference type="AlphaFoldDB" id="A0A0M4LFB2"/>
<dbReference type="EMBL" id="CP006911">
    <property type="protein sequence ID" value="ALE01227.1"/>
    <property type="molecule type" value="Genomic_DNA"/>
</dbReference>
<keyword evidence="2" id="KW-1185">Reference proteome</keyword>
<evidence type="ECO:0000313" key="2">
    <source>
        <dbReference type="Proteomes" id="UP000068905"/>
    </source>
</evidence>
<proteinExistence type="predicted"/>
<reference evidence="1 2" key="1">
    <citation type="journal article" date="2015" name="Genome Announc.">
        <title>Genome Sequence of 'Candidatus Thioglobus singularis' Strain PS1, a Mixotroph from the SUP05 Clade of Marine Gammaproteobacteria.</title>
        <authorList>
            <person name="Marshall K.T."/>
            <person name="Morris R.M."/>
        </authorList>
    </citation>
    <scope>NUCLEOTIDE SEQUENCE [LARGE SCALE GENOMIC DNA]</scope>
    <source>
        <strain evidence="1 2">PS1</strain>
    </source>
</reference>
<dbReference type="OrthoDB" id="4891072at2"/>
<accession>A0A0M4LFB2</accession>
<dbReference type="Proteomes" id="UP000068905">
    <property type="component" value="Chromosome"/>
</dbReference>
<organism evidence="1 2">
    <name type="scientific">Candidatus Pseudothioglobus singularis PS1</name>
    <dbReference type="NCBI Taxonomy" id="1125411"/>
    <lineage>
        <taxon>Bacteria</taxon>
        <taxon>Pseudomonadati</taxon>
        <taxon>Pseudomonadota</taxon>
        <taxon>Gammaproteobacteria</taxon>
        <taxon>Candidatus Pseudothioglobaceae</taxon>
        <taxon>Candidatus Pseudothioglobus</taxon>
    </lineage>
</organism>
<sequence>MSSETVLIENESDFMRSPETVMRLDRMGSSFPTRLSFMRTLIRRMSRENWKFERTRREVDKDGYGLSVYSVTTPNRTYSLVGFTQEIPADMRTDRVIAEVWDATFNLFDGVPTQEDIDYLAQNTPKQEGGRYRPSELALARANKSLRVFKNAVDSLSKGQQPDLDLLTSVGYLMRTSAVYGSGKFGCADRAKIADREECKAPFQIELLTVYLIRWFTIDSVEELAKEKGGKKAVKFDQTTRQFIGVGNATGLGMAPFLLKHPALIHNWVVAKETALARVRSIETPIVGTLEVFLKSLLQVSQHVDEWNVADEVQSARISRLTDEIQALRMWCENESNIYRPYPWNGIYQYVEDNFSLECQEMIVSLIIEPHGTLVDDLADTMSSTVIPKFQADMTLSHLKEVVADAYKWATTIDFSLEESQHHFWYYSEDKLEPRFGSKGVDDGVDQEMPLAIGRDVHDLNEVLQGIDDDMSIGEFAMMHPQFRHIIRRVQNTFERPYSEVQDNLLSESMRPLDLLRFKLAFFGASKFDPKSDLWTRISMYQGAPMPDQLSEPNHDCWSFPIAGKPQSYPCINCTCRKTV</sequence>
<dbReference type="STRING" id="1125411.W908_00535"/>
<dbReference type="PATRIC" id="fig|1125411.7.peg.106"/>
<evidence type="ECO:0000313" key="1">
    <source>
        <dbReference type="EMBL" id="ALE01227.1"/>
    </source>
</evidence>